<dbReference type="InterPro" id="IPR002477">
    <property type="entry name" value="Peptidoglycan-bd-like"/>
</dbReference>
<dbReference type="RefSeq" id="WP_141165898.1">
    <property type="nucleotide sequence ID" value="NZ_VHLH01000006.1"/>
</dbReference>
<proteinExistence type="predicted"/>
<dbReference type="Gene3D" id="1.10.530.10">
    <property type="match status" value="1"/>
</dbReference>
<evidence type="ECO:0000259" key="2">
    <source>
        <dbReference type="Pfam" id="PF01471"/>
    </source>
</evidence>
<dbReference type="Proteomes" id="UP000320314">
    <property type="component" value="Unassembled WGS sequence"/>
</dbReference>
<dbReference type="InterPro" id="IPR031304">
    <property type="entry name" value="SLT_2"/>
</dbReference>
<accession>A0A506UAE5</accession>
<dbReference type="Gene3D" id="1.10.101.10">
    <property type="entry name" value="PGBD-like superfamily/PGBD"/>
    <property type="match status" value="1"/>
</dbReference>
<dbReference type="GO" id="GO:0008933">
    <property type="term" value="F:peptidoglycan lytic transglycosylase activity"/>
    <property type="evidence" value="ECO:0007669"/>
    <property type="project" value="TreeGrafter"/>
</dbReference>
<evidence type="ECO:0000259" key="3">
    <source>
        <dbReference type="Pfam" id="PF13406"/>
    </source>
</evidence>
<reference evidence="4 5" key="1">
    <citation type="submission" date="2019-06" db="EMBL/GenBank/DDBJ databases">
        <authorList>
            <person name="Li M."/>
        </authorList>
    </citation>
    <scope>NUCLEOTIDE SEQUENCE [LARGE SCALE GENOMIC DNA]</scope>
    <source>
        <strain evidence="4 5">BGMRC6574</strain>
    </source>
</reference>
<evidence type="ECO:0000313" key="4">
    <source>
        <dbReference type="EMBL" id="TPW30336.1"/>
    </source>
</evidence>
<evidence type="ECO:0000313" key="5">
    <source>
        <dbReference type="Proteomes" id="UP000320314"/>
    </source>
</evidence>
<dbReference type="InterPro" id="IPR023346">
    <property type="entry name" value="Lysozyme-like_dom_sf"/>
</dbReference>
<dbReference type="InterPro" id="IPR011970">
    <property type="entry name" value="MltB_2"/>
</dbReference>
<feature type="domain" description="Peptidoglycan binding-like" evidence="2">
    <location>
        <begin position="342"/>
        <end position="397"/>
    </location>
</feature>
<evidence type="ECO:0000256" key="1">
    <source>
        <dbReference type="SAM" id="SignalP"/>
    </source>
</evidence>
<keyword evidence="1" id="KW-0732">Signal</keyword>
<comment type="caution">
    <text evidence="4">The sequence shown here is derived from an EMBL/GenBank/DDBJ whole genome shotgun (WGS) entry which is preliminary data.</text>
</comment>
<gene>
    <name evidence="4" type="ORF">FJU11_04815</name>
</gene>
<dbReference type="SUPFAM" id="SSF53955">
    <property type="entry name" value="Lysozyme-like"/>
    <property type="match status" value="1"/>
</dbReference>
<dbReference type="AlphaFoldDB" id="A0A506UAE5"/>
<dbReference type="Gene3D" id="1.10.8.350">
    <property type="entry name" value="Bacterial muramidase"/>
    <property type="match status" value="1"/>
</dbReference>
<dbReference type="InterPro" id="IPR036366">
    <property type="entry name" value="PGBDSf"/>
</dbReference>
<dbReference type="GO" id="GO:0009253">
    <property type="term" value="P:peptidoglycan catabolic process"/>
    <property type="evidence" value="ECO:0007669"/>
    <property type="project" value="TreeGrafter"/>
</dbReference>
<dbReference type="OrthoDB" id="9808544at2"/>
<feature type="chain" id="PRO_5021456342" evidence="1">
    <location>
        <begin position="24"/>
        <end position="398"/>
    </location>
</feature>
<dbReference type="Pfam" id="PF01471">
    <property type="entry name" value="PG_binding_1"/>
    <property type="match status" value="1"/>
</dbReference>
<dbReference type="PANTHER" id="PTHR30163">
    <property type="entry name" value="MEMBRANE-BOUND LYTIC MUREIN TRANSGLYCOSYLASE B"/>
    <property type="match status" value="1"/>
</dbReference>
<dbReference type="PANTHER" id="PTHR30163:SF8">
    <property type="entry name" value="LYTIC MUREIN TRANSGLYCOSYLASE"/>
    <property type="match status" value="1"/>
</dbReference>
<name>A0A506UAE5_9HYPH</name>
<dbReference type="SUPFAM" id="SSF47090">
    <property type="entry name" value="PGBD-like"/>
    <property type="match status" value="1"/>
</dbReference>
<dbReference type="Pfam" id="PF13406">
    <property type="entry name" value="SLT_2"/>
    <property type="match status" value="1"/>
</dbReference>
<dbReference type="InterPro" id="IPR043426">
    <property type="entry name" value="MltB-like"/>
</dbReference>
<dbReference type="EMBL" id="VHLH01000006">
    <property type="protein sequence ID" value="TPW30336.1"/>
    <property type="molecule type" value="Genomic_DNA"/>
</dbReference>
<feature type="domain" description="Transglycosylase SLT" evidence="3">
    <location>
        <begin position="35"/>
        <end position="322"/>
    </location>
</feature>
<feature type="signal peptide" evidence="1">
    <location>
        <begin position="1"/>
        <end position="23"/>
    </location>
</feature>
<dbReference type="InterPro" id="IPR036365">
    <property type="entry name" value="PGBD-like_sf"/>
</dbReference>
<protein>
    <submittedName>
        <fullName evidence="4">Lytic murein transglycosylase</fullName>
    </submittedName>
</protein>
<keyword evidence="5" id="KW-1185">Reference proteome</keyword>
<dbReference type="NCBIfam" id="TIGR02283">
    <property type="entry name" value="MltB_2"/>
    <property type="match status" value="1"/>
</dbReference>
<sequence length="398" mass="43753">MHRKLALLALTTSLVGAPILAHAQQAACGGSVSSFRNGVEREAEADGVPASAARQALSHANISQHVLSMDRGQSVFKQTFLQFSQRAVSSSRLQRGKQKLQRYASTFQKAERRYGVPGPVITAFWGLESDYGAVQGDFNTLDALFTMAHDCRRPDLFRPQLIAAVEMAAKGDLDPTSTTGAWAGEIGQVQMLPKDIIDYGIDGNGNGHVRLKTDEEDVIMTAANYINALGWRRNEPWLQEVEIPNNLPWQKTGLHKSGMTVADWQRLGVHARSGSLPDPRLSANLIMPQGRHGPTFLAYPNFNVYLEWNKSFIYTTTAAYFATRLAGAPPYDHSNPSDGLSDAQMKQLQQILKRKGYDVGEVDGILGAGTRDAVRQEEQRLGLPADGWPTRELLAKLQ</sequence>
<organism evidence="4 5">
    <name type="scientific">Pararhizobium mangrovi</name>
    <dbReference type="NCBI Taxonomy" id="2590452"/>
    <lineage>
        <taxon>Bacteria</taxon>
        <taxon>Pseudomonadati</taxon>
        <taxon>Pseudomonadota</taxon>
        <taxon>Alphaproteobacteria</taxon>
        <taxon>Hyphomicrobiales</taxon>
        <taxon>Rhizobiaceae</taxon>
        <taxon>Rhizobium/Agrobacterium group</taxon>
        <taxon>Pararhizobium</taxon>
    </lineage>
</organism>